<dbReference type="GO" id="GO:0005509">
    <property type="term" value="F:calcium ion binding"/>
    <property type="evidence" value="ECO:0007669"/>
    <property type="project" value="InterPro"/>
</dbReference>
<dbReference type="EMBL" id="CYTW01000004">
    <property type="protein sequence ID" value="CUK08755.1"/>
    <property type="molecule type" value="Genomic_DNA"/>
</dbReference>
<dbReference type="PANTHER" id="PTHR38340">
    <property type="entry name" value="S-LAYER PROTEIN"/>
    <property type="match status" value="1"/>
</dbReference>
<dbReference type="GO" id="GO:0005576">
    <property type="term" value="C:extracellular region"/>
    <property type="evidence" value="ECO:0007669"/>
    <property type="project" value="UniProtKB-SubCell"/>
</dbReference>
<dbReference type="GO" id="GO:0090729">
    <property type="term" value="F:toxin activity"/>
    <property type="evidence" value="ECO:0007669"/>
    <property type="project" value="UniProtKB-KW"/>
</dbReference>
<reference evidence="11" key="1">
    <citation type="submission" date="2015-09" db="EMBL/GenBank/DDBJ databases">
        <authorList>
            <person name="Rodrigo-Torres Lidia"/>
            <person name="Arahal R.David."/>
        </authorList>
    </citation>
    <scope>NUCLEOTIDE SEQUENCE [LARGE SCALE GENOMIC DNA]</scope>
    <source>
        <strain evidence="11">CECT 7735</strain>
    </source>
</reference>
<dbReference type="InterPro" id="IPR003886">
    <property type="entry name" value="NIDO_dom"/>
</dbReference>
<evidence type="ECO:0000259" key="9">
    <source>
        <dbReference type="SMART" id="SM00539"/>
    </source>
</evidence>
<dbReference type="PANTHER" id="PTHR38340:SF1">
    <property type="entry name" value="S-LAYER PROTEIN"/>
    <property type="match status" value="1"/>
</dbReference>
<evidence type="ECO:0000256" key="6">
    <source>
        <dbReference type="ARBA" id="ARBA00023026"/>
    </source>
</evidence>
<dbReference type="Pfam" id="PF06119">
    <property type="entry name" value="NIDO"/>
    <property type="match status" value="1"/>
</dbReference>
<dbReference type="STRING" id="1715693.PH7735_03288"/>
<comment type="subcellular location">
    <subcellularLocation>
        <location evidence="1">Membrane</location>
    </subcellularLocation>
    <subcellularLocation>
        <location evidence="2">Secreted</location>
    </subcellularLocation>
</comment>
<dbReference type="PRINTS" id="PR01488">
    <property type="entry name" value="RTXTOXINA"/>
</dbReference>
<evidence type="ECO:0000256" key="5">
    <source>
        <dbReference type="ARBA" id="ARBA00022737"/>
    </source>
</evidence>
<keyword evidence="4" id="KW-0800">Toxin</keyword>
<dbReference type="GeneID" id="83882267"/>
<dbReference type="GO" id="GO:0016020">
    <property type="term" value="C:membrane"/>
    <property type="evidence" value="ECO:0007669"/>
    <property type="project" value="UniProtKB-SubCell"/>
</dbReference>
<keyword evidence="3" id="KW-0964">Secreted</keyword>
<dbReference type="GO" id="GO:0007160">
    <property type="term" value="P:cell-matrix adhesion"/>
    <property type="evidence" value="ECO:0007669"/>
    <property type="project" value="InterPro"/>
</dbReference>
<dbReference type="SMART" id="SM00539">
    <property type="entry name" value="NIDO"/>
    <property type="match status" value="1"/>
</dbReference>
<evidence type="ECO:0000256" key="4">
    <source>
        <dbReference type="ARBA" id="ARBA00022656"/>
    </source>
</evidence>
<keyword evidence="7" id="KW-0472">Membrane</keyword>
<dbReference type="InterPro" id="IPR018511">
    <property type="entry name" value="Hemolysin-typ_Ca-bd_CS"/>
</dbReference>
<evidence type="ECO:0000313" key="10">
    <source>
        <dbReference type="EMBL" id="CUK08755.1"/>
    </source>
</evidence>
<sequence length="492" mass="51116">MPIEGTGVAISGLGGAVGYGEIEVPPGDDDSFQVDLSAVFADGINWFGTMVSAETVFVNVNGSVSFGTAYGAPPTDANAAPEQHLIAPFWGDVDTRLDGEAPESGSIYVDIDPTSSVVSVTWHRVGVYRRNAEDLNTFQLQLYDRGGGDFDIVFRYQRVDWTHGTAPDDIGAQIGLSATSEPWVTPQNLPDLEMLPSQLGNTGQPGLWVFEMRAGVLTHGVTQGDDITGTDASEVLRGTPRQDCLLGEGGDDTLIAGEGDDFVFGGADNDSIEGQGGDDTLDGGSGRDTISGGDGTDTLIGDTGDDFLYGGATSEDRRDVIYAGAGNDVVDGGYGNDELRGDQGNDTLTGGFGSDTVIGGTGQDALNGAALSDVLFGGDGQDFINGGFGYDRVNGGLGGDSFYHLGIYDHGSDWIQDFNSTEGDHLVFGDRTATGAAFQLNYANTPGAGLDSISEVFVIYSPTGQIIWALVDGAAQSSISLHIGSATFDLLA</sequence>
<dbReference type="Pfam" id="PF00353">
    <property type="entry name" value="HemolysinCabind"/>
    <property type="match status" value="4"/>
</dbReference>
<dbReference type="PRINTS" id="PR00313">
    <property type="entry name" value="CABNDNGRPT"/>
</dbReference>
<evidence type="ECO:0000256" key="2">
    <source>
        <dbReference type="ARBA" id="ARBA00004613"/>
    </source>
</evidence>
<feature type="domain" description="NIDO" evidence="9">
    <location>
        <begin position="88"/>
        <end position="217"/>
    </location>
</feature>
<gene>
    <name evidence="10" type="primary">hlyA_20</name>
    <name evidence="10" type="ORF">PH7735_03288</name>
</gene>
<dbReference type="Gene3D" id="2.150.10.10">
    <property type="entry name" value="Serralysin-like metalloprotease, C-terminal"/>
    <property type="match status" value="4"/>
</dbReference>
<evidence type="ECO:0000256" key="7">
    <source>
        <dbReference type="ARBA" id="ARBA00023136"/>
    </source>
</evidence>
<feature type="region of interest" description="Disordered" evidence="8">
    <location>
        <begin position="267"/>
        <end position="297"/>
    </location>
</feature>
<name>A0A0P1IEN2_9RHOB</name>
<evidence type="ECO:0000313" key="11">
    <source>
        <dbReference type="Proteomes" id="UP000051870"/>
    </source>
</evidence>
<dbReference type="InterPro" id="IPR011049">
    <property type="entry name" value="Serralysin-like_metalloprot_C"/>
</dbReference>
<protein>
    <submittedName>
        <fullName evidence="10">Hemolysin, chromosomal</fullName>
    </submittedName>
</protein>
<dbReference type="Proteomes" id="UP000051870">
    <property type="component" value="Unassembled WGS sequence"/>
</dbReference>
<dbReference type="InterPro" id="IPR050557">
    <property type="entry name" value="RTX_toxin/Mannuronan_C5-epim"/>
</dbReference>
<keyword evidence="5" id="KW-0677">Repeat</keyword>
<evidence type="ECO:0000256" key="1">
    <source>
        <dbReference type="ARBA" id="ARBA00004370"/>
    </source>
</evidence>
<dbReference type="SUPFAM" id="SSF51120">
    <property type="entry name" value="beta-Roll"/>
    <property type="match status" value="2"/>
</dbReference>
<evidence type="ECO:0000256" key="3">
    <source>
        <dbReference type="ARBA" id="ARBA00022525"/>
    </source>
</evidence>
<dbReference type="AlphaFoldDB" id="A0A0P1IEN2"/>
<evidence type="ECO:0000256" key="8">
    <source>
        <dbReference type="SAM" id="MobiDB-lite"/>
    </source>
</evidence>
<dbReference type="PROSITE" id="PS00330">
    <property type="entry name" value="HEMOLYSIN_CALCIUM"/>
    <property type="match status" value="3"/>
</dbReference>
<keyword evidence="6" id="KW-0843">Virulence</keyword>
<dbReference type="RefSeq" id="WP_058312459.1">
    <property type="nucleotide sequence ID" value="NZ_CYTW01000004.1"/>
</dbReference>
<feature type="compositionally biased region" description="Low complexity" evidence="8">
    <location>
        <begin position="287"/>
        <end position="297"/>
    </location>
</feature>
<proteinExistence type="predicted"/>
<dbReference type="InterPro" id="IPR003995">
    <property type="entry name" value="RTX_toxin_determinant-A"/>
</dbReference>
<accession>A0A0P1IEN2</accession>
<keyword evidence="11" id="KW-1185">Reference proteome</keyword>
<organism evidence="10 11">
    <name type="scientific">Shimia thalassica</name>
    <dbReference type="NCBI Taxonomy" id="1715693"/>
    <lineage>
        <taxon>Bacteria</taxon>
        <taxon>Pseudomonadati</taxon>
        <taxon>Pseudomonadota</taxon>
        <taxon>Alphaproteobacteria</taxon>
        <taxon>Rhodobacterales</taxon>
        <taxon>Roseobacteraceae</taxon>
    </lineage>
</organism>
<dbReference type="InterPro" id="IPR001343">
    <property type="entry name" value="Hemolysn_Ca-bd"/>
</dbReference>